<reference evidence="2" key="1">
    <citation type="journal article" date="2019" name="Int. J. Syst. Evol. Microbiol.">
        <title>The Global Catalogue of Microorganisms (GCM) 10K type strain sequencing project: providing services to taxonomists for standard genome sequencing and annotation.</title>
        <authorList>
            <consortium name="The Broad Institute Genomics Platform"/>
            <consortium name="The Broad Institute Genome Sequencing Center for Infectious Disease"/>
            <person name="Wu L."/>
            <person name="Ma J."/>
        </authorList>
    </citation>
    <scope>NUCLEOTIDE SEQUENCE [LARGE SCALE GENOMIC DNA]</scope>
    <source>
        <strain evidence="2">CGMCC 1.12778</strain>
    </source>
</reference>
<gene>
    <name evidence="1" type="ORF">GCM10007170_15310</name>
</gene>
<organism evidence="1 2">
    <name type="scientific">Arthrobacter liuii</name>
    <dbReference type="NCBI Taxonomy" id="1476996"/>
    <lineage>
        <taxon>Bacteria</taxon>
        <taxon>Bacillati</taxon>
        <taxon>Actinomycetota</taxon>
        <taxon>Actinomycetes</taxon>
        <taxon>Micrococcales</taxon>
        <taxon>Micrococcaceae</taxon>
        <taxon>Arthrobacter</taxon>
    </lineage>
</organism>
<dbReference type="EMBL" id="BMFW01000005">
    <property type="protein sequence ID" value="GGH93739.1"/>
    <property type="molecule type" value="Genomic_DNA"/>
</dbReference>
<sequence>MELGPKMTGWLREYKYRKAVGGSHADYLDTDLETIEAMIRIQDAYTAAENRQQAKSAPEPTIS</sequence>
<dbReference type="Proteomes" id="UP000643279">
    <property type="component" value="Unassembled WGS sequence"/>
</dbReference>
<comment type="caution">
    <text evidence="1">The sequence shown here is derived from an EMBL/GenBank/DDBJ whole genome shotgun (WGS) entry which is preliminary data.</text>
</comment>
<evidence type="ECO:0000313" key="2">
    <source>
        <dbReference type="Proteomes" id="UP000643279"/>
    </source>
</evidence>
<evidence type="ECO:0000313" key="1">
    <source>
        <dbReference type="EMBL" id="GGH93739.1"/>
    </source>
</evidence>
<keyword evidence="2" id="KW-1185">Reference proteome</keyword>
<protein>
    <submittedName>
        <fullName evidence="1">Uncharacterized protein</fullName>
    </submittedName>
</protein>
<accession>A0ABQ2AMK6</accession>
<name>A0ABQ2AMK6_9MICC</name>
<proteinExistence type="predicted"/>